<keyword evidence="3 7" id="KW-1003">Cell membrane</keyword>
<evidence type="ECO:0000259" key="8">
    <source>
        <dbReference type="Pfam" id="PF09335"/>
    </source>
</evidence>
<keyword evidence="6 7" id="KW-0472">Membrane</keyword>
<feature type="domain" description="VTT" evidence="8">
    <location>
        <begin position="124"/>
        <end position="239"/>
    </location>
</feature>
<reference evidence="9" key="1">
    <citation type="submission" date="2020-02" db="EMBL/GenBank/DDBJ databases">
        <authorList>
            <person name="Meier V. D."/>
        </authorList>
    </citation>
    <scope>NUCLEOTIDE SEQUENCE</scope>
    <source>
        <strain evidence="9">AVDCRST_MAG37</strain>
    </source>
</reference>
<dbReference type="Pfam" id="PF09335">
    <property type="entry name" value="VTT_dom"/>
    <property type="match status" value="1"/>
</dbReference>
<dbReference type="PANTHER" id="PTHR12677">
    <property type="entry name" value="GOLGI APPARATUS MEMBRANE PROTEIN TVP38-RELATED"/>
    <property type="match status" value="1"/>
</dbReference>
<organism evidence="9">
    <name type="scientific">uncultured Rubrobacteraceae bacterium</name>
    <dbReference type="NCBI Taxonomy" id="349277"/>
    <lineage>
        <taxon>Bacteria</taxon>
        <taxon>Bacillati</taxon>
        <taxon>Actinomycetota</taxon>
        <taxon>Rubrobacteria</taxon>
        <taxon>Rubrobacterales</taxon>
        <taxon>Rubrobacteraceae</taxon>
        <taxon>environmental samples</taxon>
    </lineage>
</organism>
<evidence type="ECO:0000256" key="5">
    <source>
        <dbReference type="ARBA" id="ARBA00022989"/>
    </source>
</evidence>
<dbReference type="AlphaFoldDB" id="A0A6J4QXH7"/>
<evidence type="ECO:0000256" key="2">
    <source>
        <dbReference type="ARBA" id="ARBA00008640"/>
    </source>
</evidence>
<evidence type="ECO:0000256" key="6">
    <source>
        <dbReference type="ARBA" id="ARBA00023136"/>
    </source>
</evidence>
<evidence type="ECO:0000256" key="1">
    <source>
        <dbReference type="ARBA" id="ARBA00004651"/>
    </source>
</evidence>
<comment type="subcellular location">
    <subcellularLocation>
        <location evidence="1 7">Cell membrane</location>
        <topology evidence="1 7">Multi-pass membrane protein</topology>
    </subcellularLocation>
</comment>
<gene>
    <name evidence="9" type="ORF">AVDCRST_MAG37-2659</name>
</gene>
<name>A0A6J4QXH7_9ACTN</name>
<feature type="transmembrane region" description="Helical" evidence="7">
    <location>
        <begin position="119"/>
        <end position="137"/>
    </location>
</feature>
<sequence length="310" mass="33334">MFERRNVRPEDPKIPQHEVRGTGKHYRRGLWGMRGTKLRLGPALLGFVGIDGVLRAVLATVASAFLTTVLVMALLVGHVPLDLGALWQTLAPPGRVLVFFEGSEAWGPLVFFSVQAIRVVVPFVPAGPLIMVGVAVFGPWWGFALSLLGGFGGSVSVFLLARRFGRPMVVRLVGEKTLEKYVGKMGADGRWMLSALMMPLPAAGDAVCALAGLSEISLGRFAVLNLLGRIPYTALTVLLASGLNTSSGSLQTGGGIAAALLAGAAFLYTWRLRSQRMQSEARLEDTRARTAPEDALHPQPRKRRVLLPAY</sequence>
<dbReference type="PANTHER" id="PTHR12677:SF59">
    <property type="entry name" value="GOLGI APPARATUS MEMBRANE PROTEIN TVP38-RELATED"/>
    <property type="match status" value="1"/>
</dbReference>
<feature type="transmembrane region" description="Helical" evidence="7">
    <location>
        <begin position="221"/>
        <end position="243"/>
    </location>
</feature>
<evidence type="ECO:0000313" key="9">
    <source>
        <dbReference type="EMBL" id="CAA9453652.1"/>
    </source>
</evidence>
<proteinExistence type="inferred from homology"/>
<feature type="transmembrane region" description="Helical" evidence="7">
    <location>
        <begin position="143"/>
        <end position="161"/>
    </location>
</feature>
<comment type="similarity">
    <text evidence="2 7">Belongs to the TVP38/TMEM64 family.</text>
</comment>
<protein>
    <recommendedName>
        <fullName evidence="7">TVP38/TMEM64 family membrane protein</fullName>
    </recommendedName>
</protein>
<feature type="transmembrane region" description="Helical" evidence="7">
    <location>
        <begin position="43"/>
        <end position="76"/>
    </location>
</feature>
<evidence type="ECO:0000256" key="7">
    <source>
        <dbReference type="RuleBase" id="RU366058"/>
    </source>
</evidence>
<dbReference type="EMBL" id="CADCVD010000131">
    <property type="protein sequence ID" value="CAA9453652.1"/>
    <property type="molecule type" value="Genomic_DNA"/>
</dbReference>
<evidence type="ECO:0000256" key="3">
    <source>
        <dbReference type="ARBA" id="ARBA00022475"/>
    </source>
</evidence>
<accession>A0A6J4QXH7</accession>
<dbReference type="InterPro" id="IPR015414">
    <property type="entry name" value="TMEM64"/>
</dbReference>
<dbReference type="InterPro" id="IPR032816">
    <property type="entry name" value="VTT_dom"/>
</dbReference>
<keyword evidence="5 7" id="KW-1133">Transmembrane helix</keyword>
<feature type="transmembrane region" description="Helical" evidence="7">
    <location>
        <begin position="249"/>
        <end position="270"/>
    </location>
</feature>
<evidence type="ECO:0000256" key="4">
    <source>
        <dbReference type="ARBA" id="ARBA00022692"/>
    </source>
</evidence>
<dbReference type="GO" id="GO:0005886">
    <property type="term" value="C:plasma membrane"/>
    <property type="evidence" value="ECO:0007669"/>
    <property type="project" value="UniProtKB-SubCell"/>
</dbReference>
<keyword evidence="4 7" id="KW-0812">Transmembrane</keyword>